<accession>A0A0X3V9X0</accession>
<dbReference type="EMBL" id="LLZH01000012">
    <property type="protein sequence ID" value="KUL41649.1"/>
    <property type="molecule type" value="Genomic_DNA"/>
</dbReference>
<reference evidence="1 2" key="1">
    <citation type="submission" date="2015-10" db="EMBL/GenBank/DDBJ databases">
        <authorList>
            <person name="Gilbert D.G."/>
        </authorList>
    </citation>
    <scope>NUCLEOTIDE SEQUENCE [LARGE SCALE GENOMIC DNA]</scope>
    <source>
        <strain evidence="1 2">NRRL B-16712</strain>
    </source>
</reference>
<name>A0A0X3V9X0_9ACTN</name>
<comment type="caution">
    <text evidence="1">The sequence shown here is derived from an EMBL/GenBank/DDBJ whole genome shotgun (WGS) entry which is preliminary data.</text>
</comment>
<sequence length="85" mass="8837">MATMTVDGRTGLVLGDPASATPLRVAAVVRAGWGAVLLIAPVLVLRSSGPRPVPAAAIRVARCSARGSWRRQWSPPPRRPAGSLC</sequence>
<proteinExistence type="predicted"/>
<dbReference type="AlphaFoldDB" id="A0A0X3V9X0"/>
<gene>
    <name evidence="1" type="ORF">ADL15_03305</name>
</gene>
<keyword evidence="2" id="KW-1185">Reference proteome</keyword>
<dbReference type="Proteomes" id="UP000053244">
    <property type="component" value="Unassembled WGS sequence"/>
</dbReference>
<evidence type="ECO:0000313" key="1">
    <source>
        <dbReference type="EMBL" id="KUL41649.1"/>
    </source>
</evidence>
<evidence type="ECO:0000313" key="2">
    <source>
        <dbReference type="Proteomes" id="UP000053244"/>
    </source>
</evidence>
<organism evidence="1 2">
    <name type="scientific">Actinoplanes awajinensis subsp. mycoplanecinus</name>
    <dbReference type="NCBI Taxonomy" id="135947"/>
    <lineage>
        <taxon>Bacteria</taxon>
        <taxon>Bacillati</taxon>
        <taxon>Actinomycetota</taxon>
        <taxon>Actinomycetes</taxon>
        <taxon>Micromonosporales</taxon>
        <taxon>Micromonosporaceae</taxon>
        <taxon>Actinoplanes</taxon>
    </lineage>
</organism>
<protein>
    <submittedName>
        <fullName evidence="1">Uncharacterized protein</fullName>
    </submittedName>
</protein>